<feature type="compositionally biased region" description="Low complexity" evidence="1">
    <location>
        <begin position="258"/>
        <end position="268"/>
    </location>
</feature>
<dbReference type="PANTHER" id="PTHR45081:SF1">
    <property type="entry name" value="EF HAND FAMILY PROTEIN, PUTATIVE, EXPRESSED-RELATED"/>
    <property type="match status" value="1"/>
</dbReference>
<dbReference type="InterPro" id="IPR057020">
    <property type="entry name" value="EF-hand_FSTL1"/>
</dbReference>
<dbReference type="Proteomes" id="UP001229421">
    <property type="component" value="Unassembled WGS sequence"/>
</dbReference>
<evidence type="ECO:0000313" key="4">
    <source>
        <dbReference type="Proteomes" id="UP001229421"/>
    </source>
</evidence>
<reference evidence="3" key="1">
    <citation type="journal article" date="2023" name="bioRxiv">
        <title>Improved chromosome-level genome assembly for marigold (Tagetes erecta).</title>
        <authorList>
            <person name="Jiang F."/>
            <person name="Yuan L."/>
            <person name="Wang S."/>
            <person name="Wang H."/>
            <person name="Xu D."/>
            <person name="Wang A."/>
            <person name="Fan W."/>
        </authorList>
    </citation>
    <scope>NUCLEOTIDE SEQUENCE</scope>
    <source>
        <strain evidence="3">WSJ</strain>
        <tissue evidence="3">Leaf</tissue>
    </source>
</reference>
<dbReference type="Pfam" id="PF23564">
    <property type="entry name" value="EF-hand_FSTL1"/>
    <property type="match status" value="1"/>
</dbReference>
<gene>
    <name evidence="3" type="ORF">QVD17_36296</name>
</gene>
<protein>
    <recommendedName>
        <fullName evidence="2">EF-hand domain-containing protein</fullName>
    </recommendedName>
</protein>
<dbReference type="PANTHER" id="PTHR45081">
    <property type="entry name" value="EF HAND FAMILY PROTEIN, PUTATIVE, EXPRESSED-RELATED"/>
    <property type="match status" value="1"/>
</dbReference>
<evidence type="ECO:0000259" key="2">
    <source>
        <dbReference type="PROSITE" id="PS50222"/>
    </source>
</evidence>
<evidence type="ECO:0000313" key="3">
    <source>
        <dbReference type="EMBL" id="KAK1409767.1"/>
    </source>
</evidence>
<dbReference type="SUPFAM" id="SSF56112">
    <property type="entry name" value="Protein kinase-like (PK-like)"/>
    <property type="match status" value="1"/>
</dbReference>
<keyword evidence="4" id="KW-1185">Reference proteome</keyword>
<dbReference type="Gene3D" id="1.10.238.10">
    <property type="entry name" value="EF-hand"/>
    <property type="match status" value="1"/>
</dbReference>
<dbReference type="AlphaFoldDB" id="A0AAD8JW25"/>
<proteinExistence type="predicted"/>
<feature type="domain" description="EF-hand" evidence="2">
    <location>
        <begin position="137"/>
        <end position="172"/>
    </location>
</feature>
<feature type="region of interest" description="Disordered" evidence="1">
    <location>
        <begin position="253"/>
        <end position="276"/>
    </location>
</feature>
<accession>A0AAD8JW25</accession>
<dbReference type="GO" id="GO:0005509">
    <property type="term" value="F:calcium ion binding"/>
    <property type="evidence" value="ECO:0007669"/>
    <property type="project" value="InterPro"/>
</dbReference>
<dbReference type="InterPro" id="IPR011992">
    <property type="entry name" value="EF-hand-dom_pair"/>
</dbReference>
<dbReference type="SUPFAM" id="SSF47473">
    <property type="entry name" value="EF-hand"/>
    <property type="match status" value="1"/>
</dbReference>
<sequence>MQRKTSGVLAFADEEENEKGYGDLDRSEVISHACGTHGYCEPEYVNTGIVTKESDVYSFGMEKRLDEIVDPSLKGEVNLKSLKSFAAIAYGCLHDDRKQRPSISHVLKELESLKTLHISQNESHEVGSSSRSYSKLEIRDKVKRVFQRFDRNKDGGLNKEELEALILATNSHLKYSSQEQINRELDKVFHLYDKFIDGEKGLTYDGLLRIYDEDGDIDRDFEEFSGRAWVENSGEVQKYLDGRARVANRFSSDEANRVSSSTVASSDADSSENNCY</sequence>
<name>A0AAD8JW25_TARER</name>
<organism evidence="3 4">
    <name type="scientific">Tagetes erecta</name>
    <name type="common">African marigold</name>
    <dbReference type="NCBI Taxonomy" id="13708"/>
    <lineage>
        <taxon>Eukaryota</taxon>
        <taxon>Viridiplantae</taxon>
        <taxon>Streptophyta</taxon>
        <taxon>Embryophyta</taxon>
        <taxon>Tracheophyta</taxon>
        <taxon>Spermatophyta</taxon>
        <taxon>Magnoliopsida</taxon>
        <taxon>eudicotyledons</taxon>
        <taxon>Gunneridae</taxon>
        <taxon>Pentapetalae</taxon>
        <taxon>asterids</taxon>
        <taxon>campanulids</taxon>
        <taxon>Asterales</taxon>
        <taxon>Asteraceae</taxon>
        <taxon>Asteroideae</taxon>
        <taxon>Heliantheae alliance</taxon>
        <taxon>Tageteae</taxon>
        <taxon>Tagetes</taxon>
    </lineage>
</organism>
<dbReference type="GO" id="GO:0005886">
    <property type="term" value="C:plasma membrane"/>
    <property type="evidence" value="ECO:0007669"/>
    <property type="project" value="TreeGrafter"/>
</dbReference>
<dbReference type="EMBL" id="JAUHHV010000010">
    <property type="protein sequence ID" value="KAK1409767.1"/>
    <property type="molecule type" value="Genomic_DNA"/>
</dbReference>
<dbReference type="PROSITE" id="PS50222">
    <property type="entry name" value="EF_HAND_2"/>
    <property type="match status" value="1"/>
</dbReference>
<evidence type="ECO:0000256" key="1">
    <source>
        <dbReference type="SAM" id="MobiDB-lite"/>
    </source>
</evidence>
<dbReference type="Gene3D" id="1.10.510.10">
    <property type="entry name" value="Transferase(Phosphotransferase) domain 1"/>
    <property type="match status" value="1"/>
</dbReference>
<dbReference type="InterPro" id="IPR011009">
    <property type="entry name" value="Kinase-like_dom_sf"/>
</dbReference>
<dbReference type="InterPro" id="IPR002048">
    <property type="entry name" value="EF_hand_dom"/>
</dbReference>
<comment type="caution">
    <text evidence="3">The sequence shown here is derived from an EMBL/GenBank/DDBJ whole genome shotgun (WGS) entry which is preliminary data.</text>
</comment>